<keyword evidence="2" id="KW-1185">Reference proteome</keyword>
<evidence type="ECO:0000313" key="1">
    <source>
        <dbReference type="EMBL" id="RAP73313.1"/>
    </source>
</evidence>
<accession>A0A328TV09</accession>
<organism evidence="1 2">
    <name type="scientific">Paenibacillus montanisoli</name>
    <dbReference type="NCBI Taxonomy" id="2081970"/>
    <lineage>
        <taxon>Bacteria</taxon>
        <taxon>Bacillati</taxon>
        <taxon>Bacillota</taxon>
        <taxon>Bacilli</taxon>
        <taxon>Bacillales</taxon>
        <taxon>Paenibacillaceae</taxon>
        <taxon>Paenibacillus</taxon>
    </lineage>
</organism>
<sequence>MYVNGQLIFDDSHFQDHHEYQVPVQVYWRKEHHDIGYVETISPSYIMMNNVFYSRKQFTFVSRPGY</sequence>
<dbReference type="AlphaFoldDB" id="A0A328TV09"/>
<dbReference type="OrthoDB" id="2626448at2"/>
<gene>
    <name evidence="1" type="ORF">DL346_28025</name>
</gene>
<proteinExistence type="predicted"/>
<dbReference type="EMBL" id="QLUW01000008">
    <property type="protein sequence ID" value="RAP73313.1"/>
    <property type="molecule type" value="Genomic_DNA"/>
</dbReference>
<comment type="caution">
    <text evidence="1">The sequence shown here is derived from an EMBL/GenBank/DDBJ whole genome shotgun (WGS) entry which is preliminary data.</text>
</comment>
<dbReference type="Proteomes" id="UP000249260">
    <property type="component" value="Unassembled WGS sequence"/>
</dbReference>
<evidence type="ECO:0000313" key="2">
    <source>
        <dbReference type="Proteomes" id="UP000249260"/>
    </source>
</evidence>
<protein>
    <submittedName>
        <fullName evidence="1">Uncharacterized protein</fullName>
    </submittedName>
</protein>
<name>A0A328TV09_9BACL</name>
<dbReference type="RefSeq" id="WP_112885707.1">
    <property type="nucleotide sequence ID" value="NZ_QLUW01000008.1"/>
</dbReference>
<reference evidence="1 2" key="1">
    <citation type="submission" date="2018-06" db="EMBL/GenBank/DDBJ databases">
        <title>Paenibacillus montanisoli sp. nov., isolated from mountain area soil.</title>
        <authorList>
            <person name="Wu M."/>
        </authorList>
    </citation>
    <scope>NUCLEOTIDE SEQUENCE [LARGE SCALE GENOMIC DNA]</scope>
    <source>
        <strain evidence="1 2">RA17</strain>
    </source>
</reference>